<dbReference type="Proteomes" id="UP001176021">
    <property type="component" value="Unassembled WGS sequence"/>
</dbReference>
<sequence>MPKGKMTRRVLSIPNPLHHIKLCKVLDDEWSYLREQISSSQISLTIPSIRARSLRALSRKFSFKDISEKIITSSTSSRYLLRTDISRYYSTIYTHSIPWAIHSKPVAKAHKRDMTYIGNRIDNAIQSSQDGQTNGIPVGPDSSLISELLCSAIDKEVTNIQYKSAFRYIDDYFLFFDSLSDAEKAFSELHKIIRGYELELNPYKTKIIKLPELLEPQWVSSLDSPPRNARGLLSYISKIFEYSKMFPEDEVIKYGLSKIKDMRIGESQKDILVSFLLNVIMHEPSAIPLASEMLS</sequence>
<dbReference type="CDD" id="cd01646">
    <property type="entry name" value="RT_Bac_retron_I"/>
    <property type="match status" value="1"/>
</dbReference>
<dbReference type="InterPro" id="IPR000477">
    <property type="entry name" value="RT_dom"/>
</dbReference>
<proteinExistence type="predicted"/>
<organism evidence="2 3">
    <name type="scientific">Desulfosporosinus nitroreducens</name>
    <dbReference type="NCBI Taxonomy" id="2018668"/>
    <lineage>
        <taxon>Bacteria</taxon>
        <taxon>Bacillati</taxon>
        <taxon>Bacillota</taxon>
        <taxon>Clostridia</taxon>
        <taxon>Eubacteriales</taxon>
        <taxon>Desulfitobacteriaceae</taxon>
        <taxon>Desulfosporosinus</taxon>
    </lineage>
</organism>
<gene>
    <name evidence="2" type="ORF">M8H41_04335</name>
</gene>
<comment type="caution">
    <text evidence="2">The sequence shown here is derived from an EMBL/GenBank/DDBJ whole genome shotgun (WGS) entry which is preliminary data.</text>
</comment>
<keyword evidence="3" id="KW-1185">Reference proteome</keyword>
<dbReference type="GO" id="GO:0003964">
    <property type="term" value="F:RNA-directed DNA polymerase activity"/>
    <property type="evidence" value="ECO:0007669"/>
    <property type="project" value="UniProtKB-KW"/>
</dbReference>
<keyword evidence="2" id="KW-0548">Nucleotidyltransferase</keyword>
<keyword evidence="2" id="KW-0695">RNA-directed DNA polymerase</keyword>
<dbReference type="Pfam" id="PF00078">
    <property type="entry name" value="RVT_1"/>
    <property type="match status" value="1"/>
</dbReference>
<reference evidence="2" key="1">
    <citation type="submission" date="2022-05" db="EMBL/GenBank/DDBJ databases">
        <title>Expanded diversity of anoxic marine methylotrophy in a Black Sea sulfate reducing microorganism.</title>
        <authorList>
            <person name="Fischer P.Q."/>
            <person name="Stams A.J.M."/>
            <person name="Villanueva L."/>
            <person name="Sousa D.Z."/>
        </authorList>
    </citation>
    <scope>NUCLEOTIDE SEQUENCE</scope>
    <source>
        <strain evidence="2">P130</strain>
    </source>
</reference>
<evidence type="ECO:0000259" key="1">
    <source>
        <dbReference type="Pfam" id="PF00078"/>
    </source>
</evidence>
<dbReference type="RefSeq" id="WP_301998357.1">
    <property type="nucleotide sequence ID" value="NZ_JAMJEV010000003.1"/>
</dbReference>
<dbReference type="EMBL" id="JAMJEV010000003">
    <property type="protein sequence ID" value="MDO0822088.1"/>
    <property type="molecule type" value="Genomic_DNA"/>
</dbReference>
<keyword evidence="2" id="KW-0808">Transferase</keyword>
<name>A0ABT8QL80_9FIRM</name>
<protein>
    <submittedName>
        <fullName evidence="2">RNA-directed DNA polymerase</fullName>
    </submittedName>
</protein>
<feature type="domain" description="Reverse transcriptase" evidence="1">
    <location>
        <begin position="54"/>
        <end position="208"/>
    </location>
</feature>
<evidence type="ECO:0000313" key="3">
    <source>
        <dbReference type="Proteomes" id="UP001176021"/>
    </source>
</evidence>
<accession>A0ABT8QL80</accession>
<evidence type="ECO:0000313" key="2">
    <source>
        <dbReference type="EMBL" id="MDO0822088.1"/>
    </source>
</evidence>